<dbReference type="RefSeq" id="WP_179238714.1">
    <property type="nucleotide sequence ID" value="NZ_JACBNQ010000016.1"/>
</dbReference>
<dbReference type="Proteomes" id="UP000611629">
    <property type="component" value="Unassembled WGS sequence"/>
</dbReference>
<feature type="compositionally biased region" description="Basic and acidic residues" evidence="1">
    <location>
        <begin position="76"/>
        <end position="88"/>
    </location>
</feature>
<evidence type="ECO:0000259" key="3">
    <source>
        <dbReference type="Pfam" id="PF00188"/>
    </source>
</evidence>
<dbReference type="Pfam" id="PF00188">
    <property type="entry name" value="CAP"/>
    <property type="match status" value="1"/>
</dbReference>
<comment type="caution">
    <text evidence="4">The sequence shown here is derived from an EMBL/GenBank/DDBJ whole genome shotgun (WGS) entry which is preliminary data.</text>
</comment>
<dbReference type="CDD" id="cd05379">
    <property type="entry name" value="CAP_bacterial"/>
    <property type="match status" value="1"/>
</dbReference>
<dbReference type="InterPro" id="IPR014044">
    <property type="entry name" value="CAP_dom"/>
</dbReference>
<dbReference type="Gene3D" id="3.40.33.10">
    <property type="entry name" value="CAP"/>
    <property type="match status" value="1"/>
</dbReference>
<gene>
    <name evidence="4" type="ORF">HZF24_12740</name>
</gene>
<dbReference type="EMBL" id="JACBNQ010000016">
    <property type="protein sequence ID" value="NYB75007.1"/>
    <property type="molecule type" value="Genomic_DNA"/>
</dbReference>
<reference evidence="4" key="1">
    <citation type="submission" date="2020-07" db="EMBL/GenBank/DDBJ databases">
        <title>Genomic analysis of a strain of Sedimentibacter Hydroxybenzoicus DSM7310.</title>
        <authorList>
            <person name="Ma S."/>
        </authorList>
    </citation>
    <scope>NUCLEOTIDE SEQUENCE</scope>
    <source>
        <strain evidence="4">DSM 7310</strain>
    </source>
</reference>
<evidence type="ECO:0000313" key="5">
    <source>
        <dbReference type="Proteomes" id="UP000611629"/>
    </source>
</evidence>
<accession>A0A974GWY8</accession>
<dbReference type="PANTHER" id="PTHR31157:SF1">
    <property type="entry name" value="SCP DOMAIN-CONTAINING PROTEIN"/>
    <property type="match status" value="1"/>
</dbReference>
<proteinExistence type="predicted"/>
<evidence type="ECO:0000313" key="4">
    <source>
        <dbReference type="EMBL" id="NYB75007.1"/>
    </source>
</evidence>
<evidence type="ECO:0000256" key="2">
    <source>
        <dbReference type="SAM" id="SignalP"/>
    </source>
</evidence>
<protein>
    <recommendedName>
        <fullName evidence="3">SCP domain-containing protein</fullName>
    </recommendedName>
</protein>
<feature type="region of interest" description="Disordered" evidence="1">
    <location>
        <begin position="76"/>
        <end position="127"/>
    </location>
</feature>
<keyword evidence="2" id="KW-0732">Signal</keyword>
<organism evidence="4 5">
    <name type="scientific">Sedimentibacter hydroxybenzoicus DSM 7310</name>
    <dbReference type="NCBI Taxonomy" id="1123245"/>
    <lineage>
        <taxon>Bacteria</taxon>
        <taxon>Bacillati</taxon>
        <taxon>Bacillota</taxon>
        <taxon>Tissierellia</taxon>
        <taxon>Sedimentibacter</taxon>
    </lineage>
</organism>
<name>A0A974GWY8_SEDHY</name>
<feature type="chain" id="PRO_5038007325" description="SCP domain-containing protein" evidence="2">
    <location>
        <begin position="24"/>
        <end position="253"/>
    </location>
</feature>
<dbReference type="NCBIfam" id="TIGR02909">
    <property type="entry name" value="spore_YkwD"/>
    <property type="match status" value="1"/>
</dbReference>
<dbReference type="PANTHER" id="PTHR31157">
    <property type="entry name" value="SCP DOMAIN-CONTAINING PROTEIN"/>
    <property type="match status" value="1"/>
</dbReference>
<dbReference type="InterPro" id="IPR035940">
    <property type="entry name" value="CAP_sf"/>
</dbReference>
<dbReference type="InterPro" id="IPR014258">
    <property type="entry name" value="CAP_domain_YkwD-like"/>
</dbReference>
<keyword evidence="5" id="KW-1185">Reference proteome</keyword>
<feature type="signal peptide" evidence="2">
    <location>
        <begin position="1"/>
        <end position="23"/>
    </location>
</feature>
<dbReference type="SUPFAM" id="SSF55797">
    <property type="entry name" value="PR-1-like"/>
    <property type="match status" value="1"/>
</dbReference>
<sequence length="253" mass="27504">MKNKVIALTLAATLALSSAPAFAADCTTVNYNDINDKLSNFIGNYAKTNTQYKVKVNGKAVDINSIDWKTLLSEKKSEVKQPEVKKPDITNPTPEKPVETPKAPIQETPAPEAPAPKEEDKTVSSSNQSFEQQVVELVNVERQKAGLPALKIDSAISNVARTKSKDMAVNNYFAHQSPTYGSAGDMLTKFGIKWNAWGENIASGQRTPEAVVTAWMNSPGHRANILSSNFGRIGVGYVTNSNGTPYWTQVFAN</sequence>
<dbReference type="AlphaFoldDB" id="A0A974GWY8"/>
<evidence type="ECO:0000256" key="1">
    <source>
        <dbReference type="SAM" id="MobiDB-lite"/>
    </source>
</evidence>
<feature type="domain" description="SCP" evidence="3">
    <location>
        <begin position="135"/>
        <end position="251"/>
    </location>
</feature>